<dbReference type="Proteomes" id="UP000635902">
    <property type="component" value="Unassembled WGS sequence"/>
</dbReference>
<dbReference type="RefSeq" id="WP_194556713.1">
    <property type="nucleotide sequence ID" value="NZ_JADKMY010000002.1"/>
</dbReference>
<gene>
    <name evidence="2" type="ORF">IRY30_06950</name>
</gene>
<comment type="caution">
    <text evidence="2">The sequence shown here is derived from an EMBL/GenBank/DDBJ whole genome shotgun (WGS) entry which is preliminary data.</text>
</comment>
<reference evidence="2 3" key="1">
    <citation type="submission" date="2020-10" db="EMBL/GenBank/DDBJ databases">
        <title>Novel species in genus Corynebacterium.</title>
        <authorList>
            <person name="Zhang G."/>
        </authorList>
    </citation>
    <scope>NUCLEOTIDE SEQUENCE [LARGE SCALE GENOMIC DNA]</scope>
    <source>
        <strain evidence="2 3">DSM 45110</strain>
    </source>
</reference>
<sequence>MNAVQRIHPRAGHKSAAEYLDDAERQLAASRQAERLDAAMSLSYRAALRGAGAMIELMMADRKRRPKGSAWDKLRALDPSLSERCQRFEVHARLASRADMGLEKDVSPLVVQKLYEQACDLVDLARDRVEGSAVVA</sequence>
<dbReference type="Pfam" id="PF18726">
    <property type="entry name" value="HEPN_SAV_6107"/>
    <property type="match status" value="1"/>
</dbReference>
<proteinExistence type="predicted"/>
<dbReference type="InterPro" id="IPR040891">
    <property type="entry name" value="HEPN_SAV_6107"/>
</dbReference>
<name>A0ABR9ZK46_9CORY</name>
<keyword evidence="3" id="KW-1185">Reference proteome</keyword>
<dbReference type="EMBL" id="JADKMY010000002">
    <property type="protein sequence ID" value="MBF4553816.1"/>
    <property type="molecule type" value="Genomic_DNA"/>
</dbReference>
<evidence type="ECO:0000313" key="3">
    <source>
        <dbReference type="Proteomes" id="UP000635902"/>
    </source>
</evidence>
<feature type="domain" description="SAV-6107-like HEPN" evidence="1">
    <location>
        <begin position="41"/>
        <end position="123"/>
    </location>
</feature>
<organism evidence="2 3">
    <name type="scientific">Corynebacterium suicordis DSM 45110</name>
    <dbReference type="NCBI Taxonomy" id="1121369"/>
    <lineage>
        <taxon>Bacteria</taxon>
        <taxon>Bacillati</taxon>
        <taxon>Actinomycetota</taxon>
        <taxon>Actinomycetes</taxon>
        <taxon>Mycobacteriales</taxon>
        <taxon>Corynebacteriaceae</taxon>
        <taxon>Corynebacterium</taxon>
    </lineage>
</organism>
<evidence type="ECO:0000313" key="2">
    <source>
        <dbReference type="EMBL" id="MBF4553816.1"/>
    </source>
</evidence>
<protein>
    <recommendedName>
        <fullName evidence="1">SAV-6107-like HEPN domain-containing protein</fullName>
    </recommendedName>
</protein>
<evidence type="ECO:0000259" key="1">
    <source>
        <dbReference type="Pfam" id="PF18726"/>
    </source>
</evidence>
<accession>A0ABR9ZK46</accession>